<sequence length="274" mass="30998">MKKTMAHLHEKKNNGQKIVMLTCYDYRTAVLQEQAGVDVIFVGDSVGTNVLGYGRETEVTLDEILYHLKMVKRGVHDAYLLADMPYRTYEEPEMALMTANKLLAQGADGVKLEGMQAPVIELLHEHGIEVWAHLGYNPQFHENVAAQGKTFEDAAVLVEGALELQQAGACMLVLELIPEELADIVTKRLSIPTIGIAAGRHTDGQVLIVHDMLGMNPQKLRHVKPYFNFNEQALQAFHAYAEEVRQCQFPEEMHVRHMKESELRRVEEWLRSVP</sequence>
<dbReference type="RefSeq" id="WP_218092809.1">
    <property type="nucleotide sequence ID" value="NZ_CAJVAS010000012.1"/>
</dbReference>
<dbReference type="Pfam" id="PF02548">
    <property type="entry name" value="Pantoate_transf"/>
    <property type="match status" value="1"/>
</dbReference>
<comment type="caution">
    <text evidence="2">The sequence shown here is derived from an EMBL/GenBank/DDBJ whole genome shotgun (WGS) entry which is preliminary data.</text>
</comment>
<dbReference type="PANTHER" id="PTHR20881">
    <property type="entry name" value="3-METHYL-2-OXOBUTANOATE HYDROXYMETHYLTRANSFERASE"/>
    <property type="match status" value="1"/>
</dbReference>
<dbReference type="CDD" id="cd06557">
    <property type="entry name" value="KPHMT-like"/>
    <property type="match status" value="1"/>
</dbReference>
<keyword evidence="3" id="KW-1185">Reference proteome</keyword>
<dbReference type="NCBIfam" id="TIGR00222">
    <property type="entry name" value="panB"/>
    <property type="match status" value="1"/>
</dbReference>
<protein>
    <recommendedName>
        <fullName evidence="1">3-methyl-2-oxobutanoate hydroxymethyltransferase</fullName>
        <ecNumber evidence="1">2.1.2.11</ecNumber>
    </recommendedName>
</protein>
<dbReference type="Proteomes" id="UP000693672">
    <property type="component" value="Unassembled WGS sequence"/>
</dbReference>
<evidence type="ECO:0000313" key="2">
    <source>
        <dbReference type="EMBL" id="CAG7628823.1"/>
    </source>
</evidence>
<dbReference type="EMBL" id="CAJVAS010000012">
    <property type="protein sequence ID" value="CAG7628823.1"/>
    <property type="molecule type" value="Genomic_DNA"/>
</dbReference>
<dbReference type="PIRSF" id="PIRSF000388">
    <property type="entry name" value="Pantoate_hydroxy_MeTrfase"/>
    <property type="match status" value="1"/>
</dbReference>
<dbReference type="GO" id="GO:0000287">
    <property type="term" value="F:magnesium ion binding"/>
    <property type="evidence" value="ECO:0007669"/>
    <property type="project" value="TreeGrafter"/>
</dbReference>
<evidence type="ECO:0000256" key="1">
    <source>
        <dbReference type="NCBIfam" id="TIGR00222"/>
    </source>
</evidence>
<name>A0A916NJ39_9BACL</name>
<dbReference type="NCBIfam" id="NF001452">
    <property type="entry name" value="PRK00311.1"/>
    <property type="match status" value="1"/>
</dbReference>
<dbReference type="AlphaFoldDB" id="A0A916NJ39"/>
<dbReference type="GO" id="GO:0003864">
    <property type="term" value="F:3-methyl-2-oxobutanoate hydroxymethyltransferase activity"/>
    <property type="evidence" value="ECO:0007669"/>
    <property type="project" value="UniProtKB-UniRule"/>
</dbReference>
<reference evidence="2" key="1">
    <citation type="submission" date="2021-06" db="EMBL/GenBank/DDBJ databases">
        <authorList>
            <person name="Criscuolo A."/>
        </authorList>
    </citation>
    <scope>NUCLEOTIDE SEQUENCE</scope>
    <source>
        <strain evidence="2">CIP111600</strain>
    </source>
</reference>
<dbReference type="PANTHER" id="PTHR20881:SF0">
    <property type="entry name" value="3-METHYL-2-OXOBUTANOATE HYDROXYMETHYLTRANSFERASE"/>
    <property type="match status" value="1"/>
</dbReference>
<gene>
    <name evidence="2" type="primary">panB_2</name>
    <name evidence="2" type="ORF">PAESOLCIP111_03044</name>
</gene>
<organism evidence="2 3">
    <name type="scientific">Paenibacillus solanacearum</name>
    <dbReference type="NCBI Taxonomy" id="2048548"/>
    <lineage>
        <taxon>Bacteria</taxon>
        <taxon>Bacillati</taxon>
        <taxon>Bacillota</taxon>
        <taxon>Bacilli</taxon>
        <taxon>Bacillales</taxon>
        <taxon>Paenibacillaceae</taxon>
        <taxon>Paenibacillus</taxon>
    </lineage>
</organism>
<proteinExistence type="predicted"/>
<accession>A0A916NJ39</accession>
<dbReference type="InterPro" id="IPR003700">
    <property type="entry name" value="Pantoate_hydroxy_MeTrfase"/>
</dbReference>
<evidence type="ECO:0000313" key="3">
    <source>
        <dbReference type="Proteomes" id="UP000693672"/>
    </source>
</evidence>
<dbReference type="GO" id="GO:0015940">
    <property type="term" value="P:pantothenate biosynthetic process"/>
    <property type="evidence" value="ECO:0007669"/>
    <property type="project" value="UniProtKB-UniRule"/>
</dbReference>
<dbReference type="EC" id="2.1.2.11" evidence="1"/>
<dbReference type="GO" id="GO:0005737">
    <property type="term" value="C:cytoplasm"/>
    <property type="evidence" value="ECO:0007669"/>
    <property type="project" value="TreeGrafter"/>
</dbReference>
<keyword evidence="2" id="KW-0808">Transferase</keyword>